<name>A0ABZ2KF92_9BACT</name>
<dbReference type="Proteomes" id="UP001379533">
    <property type="component" value="Chromosome"/>
</dbReference>
<feature type="domain" description="HTH luxR-type" evidence="4">
    <location>
        <begin position="35"/>
        <end position="100"/>
    </location>
</feature>
<keyword evidence="6" id="KW-1185">Reference proteome</keyword>
<dbReference type="InterPro" id="IPR036388">
    <property type="entry name" value="WH-like_DNA-bd_sf"/>
</dbReference>
<keyword evidence="3" id="KW-0804">Transcription</keyword>
<keyword evidence="1" id="KW-0805">Transcription regulation</keyword>
<dbReference type="Gene3D" id="1.10.10.10">
    <property type="entry name" value="Winged helix-like DNA-binding domain superfamily/Winged helix DNA-binding domain"/>
    <property type="match status" value="1"/>
</dbReference>
<dbReference type="SUPFAM" id="SSF46894">
    <property type="entry name" value="C-terminal effector domain of the bipartite response regulators"/>
    <property type="match status" value="1"/>
</dbReference>
<dbReference type="Pfam" id="PF00196">
    <property type="entry name" value="GerE"/>
    <property type="match status" value="1"/>
</dbReference>
<evidence type="ECO:0000256" key="1">
    <source>
        <dbReference type="ARBA" id="ARBA00023015"/>
    </source>
</evidence>
<evidence type="ECO:0000313" key="5">
    <source>
        <dbReference type="EMBL" id="WXA97241.1"/>
    </source>
</evidence>
<evidence type="ECO:0000256" key="2">
    <source>
        <dbReference type="ARBA" id="ARBA00023125"/>
    </source>
</evidence>
<organism evidence="5 6">
    <name type="scientific">Pendulispora brunnea</name>
    <dbReference type="NCBI Taxonomy" id="2905690"/>
    <lineage>
        <taxon>Bacteria</taxon>
        <taxon>Pseudomonadati</taxon>
        <taxon>Myxococcota</taxon>
        <taxon>Myxococcia</taxon>
        <taxon>Myxococcales</taxon>
        <taxon>Sorangiineae</taxon>
        <taxon>Pendulisporaceae</taxon>
        <taxon>Pendulispora</taxon>
    </lineage>
</organism>
<protein>
    <submittedName>
        <fullName evidence="5">Helix-turn-helix transcriptional regulator</fullName>
    </submittedName>
</protein>
<reference evidence="5 6" key="1">
    <citation type="submission" date="2021-12" db="EMBL/GenBank/DDBJ databases">
        <title>Discovery of the Pendulisporaceae a myxobacterial family with distinct sporulation behavior and unique specialized metabolism.</title>
        <authorList>
            <person name="Garcia R."/>
            <person name="Popoff A."/>
            <person name="Bader C.D."/>
            <person name="Loehr J."/>
            <person name="Walesch S."/>
            <person name="Walt C."/>
            <person name="Boldt J."/>
            <person name="Bunk B."/>
            <person name="Haeckl F.J.F.P.J."/>
            <person name="Gunesch A.P."/>
            <person name="Birkelbach J."/>
            <person name="Nuebel U."/>
            <person name="Pietschmann T."/>
            <person name="Bach T."/>
            <person name="Mueller R."/>
        </authorList>
    </citation>
    <scope>NUCLEOTIDE SEQUENCE [LARGE SCALE GENOMIC DNA]</scope>
    <source>
        <strain evidence="5 6">MSr12523</strain>
    </source>
</reference>
<sequence length="108" mass="11350">MAGDIPKLAAPKALEAFMGTVGDVDVLVFRFPIENDRLPQGLSASERAVILGALAGKSNAEIARTRKSAARTVANQMASAFRKLGVSSRGELAARMLHGSSREMGGRP</sequence>
<dbReference type="InterPro" id="IPR016032">
    <property type="entry name" value="Sig_transdc_resp-reg_C-effctor"/>
</dbReference>
<dbReference type="CDD" id="cd06170">
    <property type="entry name" value="LuxR_C_like"/>
    <property type="match status" value="1"/>
</dbReference>
<dbReference type="PROSITE" id="PS50043">
    <property type="entry name" value="HTH_LUXR_2"/>
    <property type="match status" value="1"/>
</dbReference>
<proteinExistence type="predicted"/>
<dbReference type="EMBL" id="CP089982">
    <property type="protein sequence ID" value="WXA97241.1"/>
    <property type="molecule type" value="Genomic_DNA"/>
</dbReference>
<dbReference type="PANTHER" id="PTHR44688">
    <property type="entry name" value="DNA-BINDING TRANSCRIPTIONAL ACTIVATOR DEVR_DOSR"/>
    <property type="match status" value="1"/>
</dbReference>
<dbReference type="RefSeq" id="WP_394847856.1">
    <property type="nucleotide sequence ID" value="NZ_CP089982.1"/>
</dbReference>
<evidence type="ECO:0000259" key="4">
    <source>
        <dbReference type="PROSITE" id="PS50043"/>
    </source>
</evidence>
<dbReference type="InterPro" id="IPR000792">
    <property type="entry name" value="Tscrpt_reg_LuxR_C"/>
</dbReference>
<dbReference type="PANTHER" id="PTHR44688:SF16">
    <property type="entry name" value="DNA-BINDING TRANSCRIPTIONAL ACTIVATOR DEVR_DOSR"/>
    <property type="match status" value="1"/>
</dbReference>
<accession>A0ABZ2KF92</accession>
<keyword evidence="2" id="KW-0238">DNA-binding</keyword>
<gene>
    <name evidence="5" type="ORF">LZC95_10380</name>
</gene>
<evidence type="ECO:0000256" key="3">
    <source>
        <dbReference type="ARBA" id="ARBA00023163"/>
    </source>
</evidence>
<dbReference type="SMART" id="SM00421">
    <property type="entry name" value="HTH_LUXR"/>
    <property type="match status" value="1"/>
</dbReference>
<evidence type="ECO:0000313" key="6">
    <source>
        <dbReference type="Proteomes" id="UP001379533"/>
    </source>
</evidence>